<dbReference type="EC" id="2.5.1.90" evidence="7"/>
<comment type="cofactor">
    <cofactor evidence="1">
        <name>Mg(2+)</name>
        <dbReference type="ChEBI" id="CHEBI:18420"/>
    </cofactor>
</comment>
<dbReference type="Gene3D" id="1.10.600.10">
    <property type="entry name" value="Farnesyl Diphosphate Synthase"/>
    <property type="match status" value="1"/>
</dbReference>
<dbReference type="InterPro" id="IPR033749">
    <property type="entry name" value="Polyprenyl_synt_CS"/>
</dbReference>
<evidence type="ECO:0000256" key="4">
    <source>
        <dbReference type="ARBA" id="ARBA00022723"/>
    </source>
</evidence>
<dbReference type="EC" id="2.5.1.10" evidence="7"/>
<dbReference type="EC" id="2.5.1.1" evidence="7"/>
<dbReference type="GO" id="GO:0004161">
    <property type="term" value="F:dimethylallyltranstransferase activity"/>
    <property type="evidence" value="ECO:0007669"/>
    <property type="project" value="UniProtKB-EC"/>
</dbReference>
<comment type="similarity">
    <text evidence="2 6">Belongs to the FPP/GGPP synthase family.</text>
</comment>
<dbReference type="EC" id="2.5.1.29" evidence="7"/>
<keyword evidence="8" id="KW-1185">Reference proteome</keyword>
<name>A0A1X6X4M7_9MICO</name>
<evidence type="ECO:0000256" key="5">
    <source>
        <dbReference type="ARBA" id="ARBA00022842"/>
    </source>
</evidence>
<dbReference type="SFLD" id="SFLDS00005">
    <property type="entry name" value="Isoprenoid_Synthase_Type_I"/>
    <property type="match status" value="1"/>
</dbReference>
<keyword evidence="4" id="KW-0479">Metal-binding</keyword>
<dbReference type="EMBL" id="FWFG01000092">
    <property type="protein sequence ID" value="SLM93817.1"/>
    <property type="molecule type" value="Genomic_DNA"/>
</dbReference>
<dbReference type="PANTHER" id="PTHR12001:SF85">
    <property type="entry name" value="SHORT CHAIN ISOPRENYL DIPHOSPHATE SYNTHASE"/>
    <property type="match status" value="1"/>
</dbReference>
<dbReference type="SUPFAM" id="SSF48576">
    <property type="entry name" value="Terpenoid synthases"/>
    <property type="match status" value="1"/>
</dbReference>
<dbReference type="Proteomes" id="UP000195981">
    <property type="component" value="Unassembled WGS sequence"/>
</dbReference>
<evidence type="ECO:0000256" key="1">
    <source>
        <dbReference type="ARBA" id="ARBA00001946"/>
    </source>
</evidence>
<dbReference type="GO" id="GO:0046872">
    <property type="term" value="F:metal ion binding"/>
    <property type="evidence" value="ECO:0007669"/>
    <property type="project" value="UniProtKB-KW"/>
</dbReference>
<evidence type="ECO:0000256" key="3">
    <source>
        <dbReference type="ARBA" id="ARBA00022679"/>
    </source>
</evidence>
<reference evidence="7 8" key="1">
    <citation type="submission" date="2017-02" db="EMBL/GenBank/DDBJ databases">
        <authorList>
            <person name="Peterson S.W."/>
        </authorList>
    </citation>
    <scope>NUCLEOTIDE SEQUENCE [LARGE SCALE GENOMIC DNA]</scope>
    <source>
        <strain evidence="7 8">CIP104813</strain>
    </source>
</reference>
<keyword evidence="5" id="KW-0460">Magnesium</keyword>
<evidence type="ECO:0000313" key="7">
    <source>
        <dbReference type="EMBL" id="SLM93817.1"/>
    </source>
</evidence>
<dbReference type="GO" id="GO:0004311">
    <property type="term" value="F:geranylgeranyl diphosphate synthase activity"/>
    <property type="evidence" value="ECO:0007669"/>
    <property type="project" value="UniProtKB-EC"/>
</dbReference>
<evidence type="ECO:0000256" key="2">
    <source>
        <dbReference type="ARBA" id="ARBA00006706"/>
    </source>
</evidence>
<keyword evidence="3 6" id="KW-0808">Transferase</keyword>
<dbReference type="GO" id="GO:0106350">
    <property type="term" value="F:all-trans-octaprenyl-diphosphate synthase activity"/>
    <property type="evidence" value="ECO:0007669"/>
    <property type="project" value="UniProtKB-EC"/>
</dbReference>
<organism evidence="7 8">
    <name type="scientific">Brachybacterium nesterenkovii</name>
    <dbReference type="NCBI Taxonomy" id="47847"/>
    <lineage>
        <taxon>Bacteria</taxon>
        <taxon>Bacillati</taxon>
        <taxon>Actinomycetota</taxon>
        <taxon>Actinomycetes</taxon>
        <taxon>Micrococcales</taxon>
        <taxon>Dermabacteraceae</taxon>
        <taxon>Brachybacterium</taxon>
    </lineage>
</organism>
<evidence type="ECO:0000256" key="6">
    <source>
        <dbReference type="RuleBase" id="RU004466"/>
    </source>
</evidence>
<dbReference type="InterPro" id="IPR000092">
    <property type="entry name" value="Polyprenyl_synt"/>
</dbReference>
<gene>
    <name evidence="7" type="ORF">FM110_10495</name>
</gene>
<accession>A0A1X6X4M7</accession>
<proteinExistence type="inferred from homology"/>
<protein>
    <submittedName>
        <fullName evidence="7">Octaprenyl diphosphate synthase / Dimethylallyltransferase / (2E,6E)-farnesyl diphosphate synthase / Geranylgeranyl diphosphate synthase</fullName>
        <ecNumber evidence="7">2.5.1.1</ecNumber>
        <ecNumber evidence="7">2.5.1.10</ecNumber>
        <ecNumber evidence="7">2.5.1.29</ecNumber>
        <ecNumber evidence="7">2.5.1.90</ecNumber>
    </submittedName>
</protein>
<dbReference type="GO" id="GO:0008299">
    <property type="term" value="P:isoprenoid biosynthetic process"/>
    <property type="evidence" value="ECO:0007669"/>
    <property type="project" value="InterPro"/>
</dbReference>
<evidence type="ECO:0000313" key="8">
    <source>
        <dbReference type="Proteomes" id="UP000195981"/>
    </source>
</evidence>
<dbReference type="RefSeq" id="WP_159458049.1">
    <property type="nucleotide sequence ID" value="NZ_FWFG01000092.1"/>
</dbReference>
<dbReference type="AlphaFoldDB" id="A0A1X6X4M7"/>
<dbReference type="PANTHER" id="PTHR12001">
    <property type="entry name" value="GERANYLGERANYL PYROPHOSPHATE SYNTHASE"/>
    <property type="match status" value="1"/>
</dbReference>
<dbReference type="GO" id="GO:0004337">
    <property type="term" value="F:(2E,6E)-farnesyl diphosphate synthase activity"/>
    <property type="evidence" value="ECO:0007669"/>
    <property type="project" value="UniProtKB-EC"/>
</dbReference>
<dbReference type="OrthoDB" id="4497239at2"/>
<dbReference type="PROSITE" id="PS00723">
    <property type="entry name" value="POLYPRENYL_SYNTHASE_1"/>
    <property type="match status" value="1"/>
</dbReference>
<sequence>MTASLDAHRAAFDAALAETLADGRARAVATGPESTELWDAAVECLGGGKMLRPRILLSAAEGLTGSRGLAECVRAAAVRIAVALELLHFAFLLHDDVIDGDLSRRGGPNLIGVLRARSGGMSPRGRSDGASSVPPAARLHWARSAAILVGDLMLSTAHGLLGRLDLPASARERILDLVAESTAHTVAGENLDVLLADGLHETGILGILEMEFLKTGSYSIALPLRLAAVLAGRTDLDDALVAAGRRLGTAYQLQDDLLSTFGDPAAHGKDALSDLREGKQTVLIALARRTPHWERISARFGAADLDAADAATIRAALEAGGARDEVERMIAEAIEDARRLLRAADLPAEARDVLDALIAALTDRSS</sequence>
<dbReference type="Pfam" id="PF00348">
    <property type="entry name" value="polyprenyl_synt"/>
    <property type="match status" value="1"/>
</dbReference>
<dbReference type="InterPro" id="IPR008949">
    <property type="entry name" value="Isoprenoid_synthase_dom_sf"/>
</dbReference>